<dbReference type="Proteomes" id="UP001071478">
    <property type="component" value="Unassembled WGS sequence"/>
</dbReference>
<name>A0A9Q4C9B2_9CORY</name>
<dbReference type="AlphaFoldDB" id="A0A9Q4C9B2"/>
<evidence type="ECO:0000313" key="2">
    <source>
        <dbReference type="EMBL" id="MCX7468804.1"/>
    </source>
</evidence>
<evidence type="ECO:0000313" key="3">
    <source>
        <dbReference type="Proteomes" id="UP001071478"/>
    </source>
</evidence>
<evidence type="ECO:0000313" key="1">
    <source>
        <dbReference type="EMBL" id="MCX7444357.1"/>
    </source>
</evidence>
<reference evidence="2" key="1">
    <citation type="submission" date="2022-11" db="EMBL/GenBank/DDBJ databases">
        <title>Corynebacterium sp. isolated from Penguins.</title>
        <authorList>
            <person name="Sedlar K."/>
            <person name="Svec P."/>
        </authorList>
    </citation>
    <scope>NUCLEOTIDE SEQUENCE</scope>
    <source>
        <strain evidence="1">P7003</strain>
        <strain evidence="2">P7374</strain>
    </source>
</reference>
<protein>
    <submittedName>
        <fullName evidence="2">Uncharacterized protein</fullName>
    </submittedName>
</protein>
<dbReference type="InterPro" id="IPR049249">
    <property type="entry name" value="DUF6882"/>
</dbReference>
<evidence type="ECO:0000313" key="4">
    <source>
        <dbReference type="Proteomes" id="UP001081709"/>
    </source>
</evidence>
<sequence length="420" mass="44357">MEHPPPRSLAEIVTDGAIARADADAAFAAALGDHAGIEFNRDGNRMQVRAVRNRDRDIDTTGTVVAEIRDGLWTWCSDTAAAAAERFGIPELTGTQPVSDDLVAAARTLHYCTPCFLAPMPDGCTAVVCLDPPQPTGDTRTAMITAATVPGYTGDLPRSLSGFAAIRGLDVTSDGSVWRFSDGTAVRVRDGRLRDISGGLDIDEIRADALLPSVESQMYLDARVPGATAAVDPHRGLVTLRDVDGAETHARGVILATVTGDTWCWGWADRHIGRSPSTSACHRIRDFGRREGVPAFVSPTVPLALARELDLVSAAKPVLGMWYHATVQLNSDTWAVVVFADAALALPPPTVRAVEAVIDVVRDAVPDGVDGHRAIAGYARFRGLRPLPTGDPGSVSLPVTDGTVTVRFSPGGGMTGTTAR</sequence>
<gene>
    <name evidence="1" type="ORF">OS125_03735</name>
    <name evidence="2" type="ORF">OS129_07945</name>
</gene>
<dbReference type="EMBL" id="JAPMKV010000002">
    <property type="protein sequence ID" value="MCX7444357.1"/>
    <property type="molecule type" value="Genomic_DNA"/>
</dbReference>
<dbReference type="EMBL" id="JAPMKU010000003">
    <property type="protein sequence ID" value="MCX7468804.1"/>
    <property type="molecule type" value="Genomic_DNA"/>
</dbReference>
<accession>A0A9Q4C9B2</accession>
<keyword evidence="4" id="KW-1185">Reference proteome</keyword>
<proteinExistence type="predicted"/>
<dbReference type="Pfam" id="PF21813">
    <property type="entry name" value="DUF6882"/>
    <property type="match status" value="1"/>
</dbReference>
<dbReference type="Proteomes" id="UP001081709">
    <property type="component" value="Unassembled WGS sequence"/>
</dbReference>
<dbReference type="RefSeq" id="WP_248168265.1">
    <property type="nucleotide sequence ID" value="NZ_JALNJA010000003.1"/>
</dbReference>
<comment type="caution">
    <text evidence="2">The sequence shown here is derived from an EMBL/GenBank/DDBJ whole genome shotgun (WGS) entry which is preliminary data.</text>
</comment>
<organism evidence="2 3">
    <name type="scientific">Corynebacterium pygosceleis</name>
    <dbReference type="NCBI Taxonomy" id="2800406"/>
    <lineage>
        <taxon>Bacteria</taxon>
        <taxon>Bacillati</taxon>
        <taxon>Actinomycetota</taxon>
        <taxon>Actinomycetes</taxon>
        <taxon>Mycobacteriales</taxon>
        <taxon>Corynebacteriaceae</taxon>
        <taxon>Corynebacterium</taxon>
    </lineage>
</organism>